<feature type="transmembrane region" description="Helical" evidence="2">
    <location>
        <begin position="237"/>
        <end position="257"/>
    </location>
</feature>
<proteinExistence type="predicted"/>
<feature type="region of interest" description="Disordered" evidence="1">
    <location>
        <begin position="1"/>
        <end position="39"/>
    </location>
</feature>
<evidence type="ECO:0000313" key="4">
    <source>
        <dbReference type="EMBL" id="EMR63440.1"/>
    </source>
</evidence>
<dbReference type="PANTHER" id="PTHR34502">
    <property type="entry name" value="DUF6594 DOMAIN-CONTAINING PROTEIN-RELATED"/>
    <property type="match status" value="1"/>
</dbReference>
<reference evidence="5" key="1">
    <citation type="journal article" date="2013" name="Genome Announc.">
        <title>Draft genome sequence of the grapevine dieback fungus Eutypa lata UCR-EL1.</title>
        <authorList>
            <person name="Blanco-Ulate B."/>
            <person name="Rolshausen P.E."/>
            <person name="Cantu D."/>
        </authorList>
    </citation>
    <scope>NUCLEOTIDE SEQUENCE [LARGE SCALE GENOMIC DNA]</scope>
    <source>
        <strain evidence="5">UCR-EL1</strain>
    </source>
</reference>
<dbReference type="OrthoDB" id="5416037at2759"/>
<dbReference type="eggNOG" id="ENOG502SPW2">
    <property type="taxonomic scope" value="Eukaryota"/>
</dbReference>
<dbReference type="Pfam" id="PF20237">
    <property type="entry name" value="DUF6594"/>
    <property type="match status" value="1"/>
</dbReference>
<name>M7T9V4_EUTLA</name>
<keyword evidence="2" id="KW-1133">Transmembrane helix</keyword>
<evidence type="ECO:0000256" key="1">
    <source>
        <dbReference type="SAM" id="MobiDB-lite"/>
    </source>
</evidence>
<dbReference type="PANTHER" id="PTHR34502:SF4">
    <property type="entry name" value="DUF6594 DOMAIN-CONTAINING PROTEIN"/>
    <property type="match status" value="1"/>
</dbReference>
<dbReference type="KEGG" id="ela:UCREL1_9616"/>
<feature type="domain" description="DUF6594" evidence="3">
    <location>
        <begin position="50"/>
        <end position="298"/>
    </location>
</feature>
<dbReference type="OMA" id="MVFLQIG"/>
<keyword evidence="2" id="KW-0812">Transmembrane</keyword>
<dbReference type="AlphaFoldDB" id="M7T9V4"/>
<evidence type="ECO:0000313" key="5">
    <source>
        <dbReference type="Proteomes" id="UP000012174"/>
    </source>
</evidence>
<feature type="transmembrane region" description="Helical" evidence="2">
    <location>
        <begin position="263"/>
        <end position="284"/>
    </location>
</feature>
<dbReference type="InterPro" id="IPR046529">
    <property type="entry name" value="DUF6594"/>
</dbReference>
<keyword evidence="5" id="KW-1185">Reference proteome</keyword>
<dbReference type="HOGENOM" id="CLU_051118_1_1_1"/>
<sequence>MSSAATSTELPRSSSTTVQETELSTIATDDPDIEPTDREVQRKPWKYVGYKRYAEFISSDDDFFILRRFRSLNVRVALALQDQISVLEEQLDELDRKHSRRDAVDVNNGSIRNEPIEERERLLAQITESIRRYNEVILQQSMLRKYPQAPKRDVKSVNNWHFNHDYRAIDEDEQKYLKHTEDLICLVQKDKTPLRKAMDNSFWLRTLPLWRHKSDIPVPEYDAANVSYYKDGRMDRFASVLIVSIGVVMLITPIWVLQSLADLNMKLIVITIFIFVFLLILSYFMAAKPFEALGATAA</sequence>
<evidence type="ECO:0000259" key="3">
    <source>
        <dbReference type="Pfam" id="PF20237"/>
    </source>
</evidence>
<organism evidence="4 5">
    <name type="scientific">Eutypa lata (strain UCR-EL1)</name>
    <name type="common">Grapevine dieback disease fungus</name>
    <name type="synonym">Eutypa armeniacae</name>
    <dbReference type="NCBI Taxonomy" id="1287681"/>
    <lineage>
        <taxon>Eukaryota</taxon>
        <taxon>Fungi</taxon>
        <taxon>Dikarya</taxon>
        <taxon>Ascomycota</taxon>
        <taxon>Pezizomycotina</taxon>
        <taxon>Sordariomycetes</taxon>
        <taxon>Xylariomycetidae</taxon>
        <taxon>Xylariales</taxon>
        <taxon>Diatrypaceae</taxon>
        <taxon>Eutypa</taxon>
    </lineage>
</organism>
<dbReference type="Proteomes" id="UP000012174">
    <property type="component" value="Unassembled WGS sequence"/>
</dbReference>
<dbReference type="EMBL" id="KB707227">
    <property type="protein sequence ID" value="EMR63440.1"/>
    <property type="molecule type" value="Genomic_DNA"/>
</dbReference>
<evidence type="ECO:0000256" key="2">
    <source>
        <dbReference type="SAM" id="Phobius"/>
    </source>
</evidence>
<protein>
    <recommendedName>
        <fullName evidence="3">DUF6594 domain-containing protein</fullName>
    </recommendedName>
</protein>
<accession>M7T9V4</accession>
<gene>
    <name evidence="4" type="ORF">UCREL1_9616</name>
</gene>
<feature type="compositionally biased region" description="Polar residues" evidence="1">
    <location>
        <begin position="1"/>
        <end position="27"/>
    </location>
</feature>
<keyword evidence="2" id="KW-0472">Membrane</keyword>